<organism evidence="1 2">
    <name type="scientific">Thorsellia anophelis DSM 18579</name>
    <dbReference type="NCBI Taxonomy" id="1123402"/>
    <lineage>
        <taxon>Bacteria</taxon>
        <taxon>Pseudomonadati</taxon>
        <taxon>Pseudomonadota</taxon>
        <taxon>Gammaproteobacteria</taxon>
        <taxon>Enterobacterales</taxon>
        <taxon>Thorselliaceae</taxon>
        <taxon>Thorsellia</taxon>
    </lineage>
</organism>
<proteinExistence type="predicted"/>
<dbReference type="Proteomes" id="UP000242642">
    <property type="component" value="Unassembled WGS sequence"/>
</dbReference>
<dbReference type="STRING" id="1123402.SAMN02583745_02771"/>
<dbReference type="EMBL" id="FOHV01000041">
    <property type="protein sequence ID" value="SET57526.1"/>
    <property type="molecule type" value="Genomic_DNA"/>
</dbReference>
<accession>A0A1I0FHP1</accession>
<gene>
    <name evidence="1" type="ORF">SAMN02583745_02771</name>
</gene>
<dbReference type="AlphaFoldDB" id="A0A1I0FHP1"/>
<dbReference type="RefSeq" id="WP_093322345.1">
    <property type="nucleotide sequence ID" value="NZ_FOHV01000041.1"/>
</dbReference>
<dbReference type="OrthoDB" id="5828189at2"/>
<keyword evidence="2" id="KW-1185">Reference proteome</keyword>
<evidence type="ECO:0000313" key="2">
    <source>
        <dbReference type="Proteomes" id="UP000242642"/>
    </source>
</evidence>
<reference evidence="2" key="1">
    <citation type="submission" date="2016-10" db="EMBL/GenBank/DDBJ databases">
        <authorList>
            <person name="Varghese N."/>
            <person name="Submissions S."/>
        </authorList>
    </citation>
    <scope>NUCLEOTIDE SEQUENCE [LARGE SCALE GENOMIC DNA]</scope>
    <source>
        <strain evidence="2">DSM 18579</strain>
    </source>
</reference>
<evidence type="ECO:0000313" key="1">
    <source>
        <dbReference type="EMBL" id="SET57526.1"/>
    </source>
</evidence>
<sequence length="65" mass="7013">MNKIIWIGLLTTCLSGCNEADPQDILVEALGFIVSPPEMNAERPTKAEVQAVLAEKVNQKGCVKS</sequence>
<protein>
    <submittedName>
        <fullName evidence="1">Uncharacterized protein</fullName>
    </submittedName>
</protein>
<name>A0A1I0FHP1_9GAMM</name>